<feature type="non-terminal residue" evidence="2">
    <location>
        <position position="1"/>
    </location>
</feature>
<dbReference type="Gene3D" id="1.25.10.10">
    <property type="entry name" value="Leucine-rich Repeat Variant"/>
    <property type="match status" value="1"/>
</dbReference>
<protein>
    <submittedName>
        <fullName evidence="2">MROH1 protein</fullName>
    </submittedName>
</protein>
<dbReference type="GO" id="GO:0005737">
    <property type="term" value="C:cytoplasm"/>
    <property type="evidence" value="ECO:0007669"/>
    <property type="project" value="TreeGrafter"/>
</dbReference>
<dbReference type="SUPFAM" id="SSF48371">
    <property type="entry name" value="ARM repeat"/>
    <property type="match status" value="1"/>
</dbReference>
<dbReference type="AlphaFoldDB" id="A0A7L4GT10"/>
<dbReference type="OrthoDB" id="1884734at2759"/>
<reference evidence="2 3" key="1">
    <citation type="submission" date="2020-02" db="EMBL/GenBank/DDBJ databases">
        <title>Bird 10,000 Genomes (B10K) Project - Family phase.</title>
        <authorList>
            <person name="Zhang G."/>
        </authorList>
    </citation>
    <scope>NUCLEOTIDE SEQUENCE [LARGE SCALE GENOMIC DNA]</scope>
    <source>
        <strain evidence="2">B10K-DU-001-40</strain>
        <tissue evidence="2">Muscle</tissue>
    </source>
</reference>
<evidence type="ECO:0000259" key="1">
    <source>
        <dbReference type="Pfam" id="PF23227"/>
    </source>
</evidence>
<dbReference type="EMBL" id="VZTK01014651">
    <property type="protein sequence ID" value="NXX16379.1"/>
    <property type="molecule type" value="Genomic_DNA"/>
</dbReference>
<accession>A0A7L4GT10</accession>
<dbReference type="InterPro" id="IPR011989">
    <property type="entry name" value="ARM-like"/>
</dbReference>
<feature type="non-terminal residue" evidence="2">
    <location>
        <position position="333"/>
    </location>
</feature>
<comment type="caution">
    <text evidence="2">The sequence shown here is derived from an EMBL/GenBank/DDBJ whole genome shotgun (WGS) entry which is preliminary data.</text>
</comment>
<gene>
    <name evidence="2" type="primary">Mroh1_0</name>
    <name evidence="2" type="ORF">PODSTR_R06729</name>
</gene>
<dbReference type="InterPro" id="IPR016024">
    <property type="entry name" value="ARM-type_fold"/>
</dbReference>
<evidence type="ECO:0000313" key="3">
    <source>
        <dbReference type="Proteomes" id="UP000584326"/>
    </source>
</evidence>
<organism evidence="2 3">
    <name type="scientific">Podargus strigoides</name>
    <name type="common">Tawny frogmouth</name>
    <name type="synonym">Caprimulgus strigoides</name>
    <dbReference type="NCBI Taxonomy" id="8905"/>
    <lineage>
        <taxon>Eukaryota</taxon>
        <taxon>Metazoa</taxon>
        <taxon>Chordata</taxon>
        <taxon>Craniata</taxon>
        <taxon>Vertebrata</taxon>
        <taxon>Euteleostomi</taxon>
        <taxon>Archelosauria</taxon>
        <taxon>Archosauria</taxon>
        <taxon>Dinosauria</taxon>
        <taxon>Saurischia</taxon>
        <taxon>Theropoda</taxon>
        <taxon>Coelurosauria</taxon>
        <taxon>Aves</taxon>
        <taxon>Neognathae</taxon>
        <taxon>Neoaves</taxon>
        <taxon>Strisores</taxon>
        <taxon>Caprimulgiformes</taxon>
        <taxon>Podargidae</taxon>
        <taxon>Podargus</taxon>
    </lineage>
</organism>
<dbReference type="PANTHER" id="PTHR23120:SF44">
    <property type="entry name" value="MAESTRO HEAT-LIKE REPEAT-CONTAINING PROTEIN FAMILY MEMBER 1"/>
    <property type="match status" value="1"/>
</dbReference>
<dbReference type="PANTHER" id="PTHR23120">
    <property type="entry name" value="MAESTRO-RELATED HEAT DOMAIN-CONTAINING"/>
    <property type="match status" value="1"/>
</dbReference>
<dbReference type="Proteomes" id="UP000584326">
    <property type="component" value="Unassembled WGS sequence"/>
</dbReference>
<keyword evidence="3" id="KW-1185">Reference proteome</keyword>
<name>A0A7L4GT10_PODST</name>
<proteinExistence type="predicted"/>
<feature type="domain" description="Maestro/Maestro-like HEAT-repeats" evidence="1">
    <location>
        <begin position="229"/>
        <end position="330"/>
    </location>
</feature>
<sequence>PLSRSAMARHAGPRLPLIVKDLVPTLGSVLESQRVTATAFCAELLKSNVVNDLLLLEILLDNMMGRQKDTCMLVRVLVLRGLGNVASGSPEKVRKHGVKLLAAMVNSMDDKDDPHNLVALEAMSSLSKLLDHLEERDIQAMLLHIAIRIRPFFDSEQSDLRRCSIVLFGSLTKFSRGDCEVFFEQILNGLVTLLLHLQDPSPEVVNVSVPGPGRGDAAGRWVLSSPLPQACKFALRMCGPSMGCEGLCEMFLKHLREGRSLHYGEFMNNVCRHLMQSYPEMLNRLVLTNLFYFKSNWGDIRAAAPMFIGFLVLHVDEDHCHQVDLDQLISGEW</sequence>
<dbReference type="Pfam" id="PF23227">
    <property type="entry name" value="HEAT_MROH2B_C"/>
    <property type="match status" value="2"/>
</dbReference>
<evidence type="ECO:0000313" key="2">
    <source>
        <dbReference type="EMBL" id="NXX16379.1"/>
    </source>
</evidence>
<feature type="domain" description="Maestro/Maestro-like HEAT-repeats" evidence="1">
    <location>
        <begin position="59"/>
        <end position="206"/>
    </location>
</feature>
<dbReference type="InterPro" id="IPR045206">
    <property type="entry name" value="Maestro_heat-like_prot"/>
</dbReference>
<dbReference type="InterPro" id="IPR055406">
    <property type="entry name" value="HEAT_Maestro"/>
</dbReference>